<dbReference type="Pfam" id="PF02653">
    <property type="entry name" value="BPD_transp_2"/>
    <property type="match status" value="1"/>
</dbReference>
<sequence>MLAKKLLAYAAAALLFGLAYRYLPEYQLYQVSLIAATAIIVLGLVVVCGIAGQISLGQAAFVALGGYGAAILATRLGVPLYAGIPLAAAICALLGYLLGLATLRVSGHYLALATMAVTAIVQLAVINLDDLTGGAAGMPMPPLEIAGHVLDNGASLYLVIVPVFALSYALVRNLMRSRIGRAFGAVRQGEIAAAAMGVNVLHYKASAFAASGFLGALGGGLLGALSSYLDPSQYGITQTVYYLAIAVVGGMASPLGALIGSAIFVFIPEVLQGLQSYLGLVFALLLLLAFIMLRPAGLASFIVRPRPAPAALSTVPGEASK</sequence>
<feature type="transmembrane region" description="Helical" evidence="6">
    <location>
        <begin position="110"/>
        <end position="128"/>
    </location>
</feature>
<keyword evidence="5 6" id="KW-0472">Membrane</keyword>
<comment type="caution">
    <text evidence="7">The sequence shown here is derived from an EMBL/GenBank/DDBJ whole genome shotgun (WGS) entry which is preliminary data.</text>
</comment>
<dbReference type="CDD" id="cd06581">
    <property type="entry name" value="TM_PBP1_LivM_like"/>
    <property type="match status" value="1"/>
</dbReference>
<proteinExistence type="predicted"/>
<dbReference type="EMBL" id="NEVV01000006">
    <property type="protein sequence ID" value="OZI73130.1"/>
    <property type="molecule type" value="Genomic_DNA"/>
</dbReference>
<evidence type="ECO:0000313" key="7">
    <source>
        <dbReference type="EMBL" id="OZI73130.1"/>
    </source>
</evidence>
<evidence type="ECO:0000256" key="3">
    <source>
        <dbReference type="ARBA" id="ARBA00022692"/>
    </source>
</evidence>
<feature type="transmembrane region" description="Helical" evidence="6">
    <location>
        <begin position="279"/>
        <end position="303"/>
    </location>
</feature>
<dbReference type="RefSeq" id="WP_094830098.1">
    <property type="nucleotide sequence ID" value="NZ_NEVV01000006.1"/>
</dbReference>
<keyword evidence="4 6" id="KW-1133">Transmembrane helix</keyword>
<gene>
    <name evidence="7" type="ORF">CAL23_18330</name>
</gene>
<keyword evidence="3 6" id="KW-0812">Transmembrane</keyword>
<evidence type="ECO:0000256" key="5">
    <source>
        <dbReference type="ARBA" id="ARBA00023136"/>
    </source>
</evidence>
<keyword evidence="2" id="KW-1003">Cell membrane</keyword>
<dbReference type="InterPro" id="IPR043428">
    <property type="entry name" value="LivM-like"/>
</dbReference>
<evidence type="ECO:0000256" key="2">
    <source>
        <dbReference type="ARBA" id="ARBA00022475"/>
    </source>
</evidence>
<evidence type="ECO:0000256" key="6">
    <source>
        <dbReference type="SAM" id="Phobius"/>
    </source>
</evidence>
<feature type="transmembrane region" description="Helical" evidence="6">
    <location>
        <begin position="59"/>
        <end position="78"/>
    </location>
</feature>
<comment type="subcellular location">
    <subcellularLocation>
        <location evidence="1">Cell membrane</location>
        <topology evidence="1">Multi-pass membrane protein</topology>
    </subcellularLocation>
</comment>
<organism evidence="7 8">
    <name type="scientific">Bordetella genomosp. 6</name>
    <dbReference type="NCBI Taxonomy" id="463024"/>
    <lineage>
        <taxon>Bacteria</taxon>
        <taxon>Pseudomonadati</taxon>
        <taxon>Pseudomonadota</taxon>
        <taxon>Betaproteobacteria</taxon>
        <taxon>Burkholderiales</taxon>
        <taxon>Alcaligenaceae</taxon>
        <taxon>Bordetella</taxon>
    </lineage>
</organism>
<protein>
    <submittedName>
        <fullName evidence="7">Branched-chain amino acid ABC transporter permease</fullName>
    </submittedName>
</protein>
<feature type="transmembrane region" description="Helical" evidence="6">
    <location>
        <begin position="241"/>
        <end position="267"/>
    </location>
</feature>
<feature type="transmembrane region" description="Helical" evidence="6">
    <location>
        <begin position="31"/>
        <end position="52"/>
    </location>
</feature>
<evidence type="ECO:0000256" key="1">
    <source>
        <dbReference type="ARBA" id="ARBA00004651"/>
    </source>
</evidence>
<feature type="transmembrane region" description="Helical" evidence="6">
    <location>
        <begin position="84"/>
        <end position="103"/>
    </location>
</feature>
<accession>A0ABX4F9B4</accession>
<dbReference type="Proteomes" id="UP000216524">
    <property type="component" value="Unassembled WGS sequence"/>
</dbReference>
<evidence type="ECO:0000256" key="4">
    <source>
        <dbReference type="ARBA" id="ARBA00022989"/>
    </source>
</evidence>
<feature type="transmembrane region" description="Helical" evidence="6">
    <location>
        <begin position="205"/>
        <end position="229"/>
    </location>
</feature>
<name>A0ABX4F9B4_9BORD</name>
<dbReference type="PANTHER" id="PTHR30482:SF10">
    <property type="entry name" value="HIGH-AFFINITY BRANCHED-CHAIN AMINO ACID TRANSPORT PROTEIN BRAE"/>
    <property type="match status" value="1"/>
</dbReference>
<dbReference type="PANTHER" id="PTHR30482">
    <property type="entry name" value="HIGH-AFFINITY BRANCHED-CHAIN AMINO ACID TRANSPORT SYSTEM PERMEASE"/>
    <property type="match status" value="1"/>
</dbReference>
<keyword evidence="8" id="KW-1185">Reference proteome</keyword>
<reference evidence="7 8" key="1">
    <citation type="submission" date="2017-05" db="EMBL/GenBank/DDBJ databases">
        <title>Complete and WGS of Bordetella genogroups.</title>
        <authorList>
            <person name="Spilker T."/>
            <person name="Lipuma J."/>
        </authorList>
    </citation>
    <scope>NUCLEOTIDE SEQUENCE [LARGE SCALE GENOMIC DNA]</scope>
    <source>
        <strain evidence="7 8">AU3139</strain>
    </source>
</reference>
<evidence type="ECO:0000313" key="8">
    <source>
        <dbReference type="Proteomes" id="UP000216524"/>
    </source>
</evidence>
<feature type="transmembrane region" description="Helical" evidence="6">
    <location>
        <begin position="154"/>
        <end position="171"/>
    </location>
</feature>
<dbReference type="InterPro" id="IPR001851">
    <property type="entry name" value="ABC_transp_permease"/>
</dbReference>